<dbReference type="InterPro" id="IPR005053">
    <property type="entry name" value="MobA_MobL"/>
</dbReference>
<feature type="region of interest" description="Disordered" evidence="3">
    <location>
        <begin position="202"/>
        <end position="226"/>
    </location>
</feature>
<feature type="compositionally biased region" description="Pro residues" evidence="3">
    <location>
        <begin position="478"/>
        <end position="487"/>
    </location>
</feature>
<evidence type="ECO:0000313" key="6">
    <source>
        <dbReference type="Proteomes" id="UP001479520"/>
    </source>
</evidence>
<evidence type="ECO:0000256" key="1">
    <source>
        <dbReference type="ARBA" id="ARBA00010873"/>
    </source>
</evidence>
<dbReference type="Pfam" id="PF03389">
    <property type="entry name" value="MobA_MobL"/>
    <property type="match status" value="1"/>
</dbReference>
<name>A0ABZ2XES0_9RHOO</name>
<sequence>MTIYHNRIKVHSRANASSNHAVRSAAYRAGTMLIDEESGNKYNYSRKSEVVFSEIRTPKKVPERFKDRQTLWNEVERKEIRRDAQLFREHELALPIELTLEQQKELMREYIDRTMTMRGIIADYSIHLNPGNPHVHIMTTMRDVDENGFGNKNREWNDKTYLEECRKVWAELVNKHLEKAGIDARIDHRSYAAQGLDIEPTKHEGREGIGKANSDKVESRRSQNRRIRERNQIRSEIKSNKIELAEIESQIAAANTPEQSALKIVRQKMLKSLKPVSVALAKNDNEPLPNIIKSNIEPAPTIKLANINKRILQSVKSVGVYQSTSTAMVVYHAPKFELSESGIEKAYAFNIPQHPMDAQGCYALRSILGVKEANTEFNQRQQALRLVGMDYAWRDFYDEVKDGCKLKHGAMHSWWRSYARMCFHQHGPELQELVRAVPDRYKDTVNSVIADELKKAHVLPDQPSSAIWIVDKPKPEPTPEPVKPAPVAPTIEPVRNPPPNIPPPQQKHVEEAAPVKPFNPYPDPYAYPKPKNPWDTGGFNPW</sequence>
<accession>A0ABZ2XES0</accession>
<comment type="similarity">
    <text evidence="1">Belongs to the MobA/MobL family.</text>
</comment>
<keyword evidence="6" id="KW-1185">Reference proteome</keyword>
<feature type="compositionally biased region" description="Pro residues" evidence="3">
    <location>
        <begin position="495"/>
        <end position="505"/>
    </location>
</feature>
<dbReference type="Proteomes" id="UP001479520">
    <property type="component" value="Chromosome"/>
</dbReference>
<dbReference type="NCBIfam" id="NF041496">
    <property type="entry name" value="MobQ"/>
    <property type="match status" value="1"/>
</dbReference>
<feature type="compositionally biased region" description="Basic and acidic residues" evidence="3">
    <location>
        <begin position="202"/>
        <end position="221"/>
    </location>
</feature>
<dbReference type="EMBL" id="CP151406">
    <property type="protein sequence ID" value="WZJ20024.1"/>
    <property type="molecule type" value="Genomic_DNA"/>
</dbReference>
<protein>
    <submittedName>
        <fullName evidence="5">MobQ family relaxase</fullName>
    </submittedName>
</protein>
<dbReference type="Gene3D" id="3.30.930.30">
    <property type="match status" value="1"/>
</dbReference>
<dbReference type="RefSeq" id="WP_341742907.1">
    <property type="nucleotide sequence ID" value="NZ_CP151406.1"/>
</dbReference>
<organism evidence="5 6">
    <name type="scientific">Azonexus hydrophilus</name>
    <dbReference type="NCBI Taxonomy" id="418702"/>
    <lineage>
        <taxon>Bacteria</taxon>
        <taxon>Pseudomonadati</taxon>
        <taxon>Pseudomonadota</taxon>
        <taxon>Betaproteobacteria</taxon>
        <taxon>Rhodocyclales</taxon>
        <taxon>Azonexaceae</taxon>
        <taxon>Azonexus</taxon>
    </lineage>
</organism>
<feature type="domain" description="MobA/MobL protein" evidence="4">
    <location>
        <begin position="21"/>
        <end position="206"/>
    </location>
</feature>
<evidence type="ECO:0000256" key="2">
    <source>
        <dbReference type="ARBA" id="ARBA00022971"/>
    </source>
</evidence>
<reference evidence="5 6" key="1">
    <citation type="submission" date="2024-04" db="EMBL/GenBank/DDBJ databases">
        <title>Dissimilatory iodate-reducing microorganisms contribute to the enrichment of iodine in groundwater.</title>
        <authorList>
            <person name="Jiang Z."/>
        </authorList>
    </citation>
    <scope>NUCLEOTIDE SEQUENCE [LARGE SCALE GENOMIC DNA]</scope>
    <source>
        <strain evidence="5 6">NCP973</strain>
    </source>
</reference>
<evidence type="ECO:0000313" key="5">
    <source>
        <dbReference type="EMBL" id="WZJ20024.1"/>
    </source>
</evidence>
<keyword evidence="2" id="KW-0184">Conjugation</keyword>
<evidence type="ECO:0000256" key="3">
    <source>
        <dbReference type="SAM" id="MobiDB-lite"/>
    </source>
</evidence>
<evidence type="ECO:0000259" key="4">
    <source>
        <dbReference type="Pfam" id="PF03389"/>
    </source>
</evidence>
<gene>
    <name evidence="5" type="primary">mobQ</name>
    <name evidence="5" type="ORF">AADV58_08595</name>
</gene>
<proteinExistence type="inferred from homology"/>
<feature type="region of interest" description="Disordered" evidence="3">
    <location>
        <begin position="472"/>
        <end position="507"/>
    </location>
</feature>